<dbReference type="Pfam" id="PF07776">
    <property type="entry name" value="zf-AD"/>
    <property type="match status" value="1"/>
</dbReference>
<evidence type="ECO:0000313" key="17">
    <source>
        <dbReference type="Proteomes" id="UP001154078"/>
    </source>
</evidence>
<dbReference type="PANTHER" id="PTHR24388:SF104">
    <property type="entry name" value="AT-RICH BINDING PROTEIN-RELATED"/>
    <property type="match status" value="1"/>
</dbReference>
<keyword evidence="9" id="KW-0804">Transcription</keyword>
<feature type="domain" description="C2H2-type" evidence="14">
    <location>
        <begin position="322"/>
        <end position="349"/>
    </location>
</feature>
<evidence type="ECO:0000256" key="13">
    <source>
        <dbReference type="PROSITE-ProRule" id="PRU01263"/>
    </source>
</evidence>
<dbReference type="InterPro" id="IPR036236">
    <property type="entry name" value="Znf_C2H2_sf"/>
</dbReference>
<dbReference type="InterPro" id="IPR013087">
    <property type="entry name" value="Znf_C2H2_type"/>
</dbReference>
<dbReference type="SUPFAM" id="SSF57716">
    <property type="entry name" value="Glucocorticoid receptor-like (DNA-binding domain)"/>
    <property type="match status" value="1"/>
</dbReference>
<dbReference type="FunFam" id="3.30.160.60:FF:001498">
    <property type="entry name" value="Zinc finger protein 404"/>
    <property type="match status" value="1"/>
</dbReference>
<feature type="domain" description="C2H2-type" evidence="14">
    <location>
        <begin position="378"/>
        <end position="401"/>
    </location>
</feature>
<evidence type="ECO:0000256" key="3">
    <source>
        <dbReference type="ARBA" id="ARBA00022723"/>
    </source>
</evidence>
<dbReference type="InterPro" id="IPR050527">
    <property type="entry name" value="Snail/Krueppel_Znf"/>
</dbReference>
<dbReference type="GO" id="GO:0008270">
    <property type="term" value="F:zinc ion binding"/>
    <property type="evidence" value="ECO:0007669"/>
    <property type="project" value="UniProtKB-UniRule"/>
</dbReference>
<feature type="domain" description="C2H2-type" evidence="14">
    <location>
        <begin position="183"/>
        <end position="210"/>
    </location>
</feature>
<feature type="binding site" evidence="13">
    <location>
        <position position="8"/>
    </location>
    <ligand>
        <name>Zn(2+)</name>
        <dbReference type="ChEBI" id="CHEBI:29105"/>
    </ligand>
</feature>
<dbReference type="OrthoDB" id="8119626at2759"/>
<sequence length="414" mass="48230">MNGICRVCLKTIHEKDSISILTKIYDKTVIQVIVTLSSIEVEPDAAFPKYICLSCNKQLIQAIELRGTIQTSDKYLKESLFENMHNRKEINNSDNDSAGDIEWGNLVEVKYENSEGENDVASNTSSTEYEKIFKTEVKHTPKNKKEQSSLNEKSFKCKECNRKFKQKRQYLTHMSSHTGIKPHNCTICSKGFSYKWALNLHFRTHTGEKPYQCNICKKFYRSPGALNIHKRIHNNDKRFPCKFCDRKFLQSCQLDSHIRTHTKEKPFLCDICCKTFADASSLRRHNFKHNPKPPEPCPICGKLCSIINLQNHIKRHSDEPKFECDKCDKKFKCKNVLKRHKWVHDGIKPYKCAVCEKAFSQNGILVRHLRVHSGETPFPCDLCEKRFTLKHHLQAHVKRYHPDFNDPEKNEALL</sequence>
<evidence type="ECO:0000256" key="12">
    <source>
        <dbReference type="PROSITE-ProRule" id="PRU00042"/>
    </source>
</evidence>
<dbReference type="EMBL" id="OV121132">
    <property type="protein sequence ID" value="CAH0546625.1"/>
    <property type="molecule type" value="Genomic_DNA"/>
</dbReference>
<dbReference type="PROSITE" id="PS51915">
    <property type="entry name" value="ZAD"/>
    <property type="match status" value="1"/>
</dbReference>
<keyword evidence="4" id="KW-0677">Repeat</keyword>
<feature type="domain" description="C2H2-type" evidence="14">
    <location>
        <begin position="350"/>
        <end position="377"/>
    </location>
</feature>
<dbReference type="SMART" id="SM00868">
    <property type="entry name" value="zf-AD"/>
    <property type="match status" value="1"/>
</dbReference>
<evidence type="ECO:0000256" key="7">
    <source>
        <dbReference type="ARBA" id="ARBA00023015"/>
    </source>
</evidence>
<evidence type="ECO:0000256" key="10">
    <source>
        <dbReference type="ARBA" id="ARBA00023242"/>
    </source>
</evidence>
<dbReference type="FunFam" id="3.30.160.60:FF:000870">
    <property type="entry name" value="zinc finger protein 197 isoform X1"/>
    <property type="match status" value="1"/>
</dbReference>
<dbReference type="GO" id="GO:0000978">
    <property type="term" value="F:RNA polymerase II cis-regulatory region sequence-specific DNA binding"/>
    <property type="evidence" value="ECO:0007669"/>
    <property type="project" value="TreeGrafter"/>
</dbReference>
<name>A0A9P0AMS4_BRAAE</name>
<evidence type="ECO:0000259" key="15">
    <source>
        <dbReference type="PROSITE" id="PS51915"/>
    </source>
</evidence>
<evidence type="ECO:0000256" key="4">
    <source>
        <dbReference type="ARBA" id="ARBA00022737"/>
    </source>
</evidence>
<evidence type="ECO:0000256" key="6">
    <source>
        <dbReference type="ARBA" id="ARBA00022833"/>
    </source>
</evidence>
<dbReference type="Proteomes" id="UP001154078">
    <property type="component" value="Chromosome 1"/>
</dbReference>
<feature type="domain" description="C2H2-type" evidence="14">
    <location>
        <begin position="239"/>
        <end position="266"/>
    </location>
</feature>
<dbReference type="FunFam" id="3.30.160.60:FF:000608">
    <property type="entry name" value="zinc finger protein 286A isoform X1"/>
    <property type="match status" value="1"/>
</dbReference>
<dbReference type="GO" id="GO:0005634">
    <property type="term" value="C:nucleus"/>
    <property type="evidence" value="ECO:0007669"/>
    <property type="project" value="UniProtKB-SubCell"/>
</dbReference>
<keyword evidence="17" id="KW-1185">Reference proteome</keyword>
<feature type="domain" description="C2H2-type" evidence="14">
    <location>
        <begin position="155"/>
        <end position="182"/>
    </location>
</feature>
<dbReference type="PANTHER" id="PTHR24388">
    <property type="entry name" value="ZINC FINGER PROTEIN"/>
    <property type="match status" value="1"/>
</dbReference>
<keyword evidence="10" id="KW-0539">Nucleus</keyword>
<dbReference type="GO" id="GO:0000981">
    <property type="term" value="F:DNA-binding transcription factor activity, RNA polymerase II-specific"/>
    <property type="evidence" value="ECO:0007669"/>
    <property type="project" value="TreeGrafter"/>
</dbReference>
<evidence type="ECO:0000256" key="5">
    <source>
        <dbReference type="ARBA" id="ARBA00022771"/>
    </source>
</evidence>
<dbReference type="AlphaFoldDB" id="A0A9P0AMS4"/>
<dbReference type="Gene3D" id="3.40.1800.20">
    <property type="match status" value="1"/>
</dbReference>
<keyword evidence="8" id="KW-0238">DNA-binding</keyword>
<gene>
    <name evidence="16" type="ORF">MELIAE_LOCUS748</name>
</gene>
<accession>A0A9P0AMS4</accession>
<feature type="binding site" evidence="13">
    <location>
        <position position="5"/>
    </location>
    <ligand>
        <name>Zn(2+)</name>
        <dbReference type="ChEBI" id="CHEBI:29105"/>
    </ligand>
</feature>
<proteinExistence type="inferred from homology"/>
<evidence type="ECO:0000256" key="8">
    <source>
        <dbReference type="ARBA" id="ARBA00023125"/>
    </source>
</evidence>
<dbReference type="FunFam" id="3.30.160.60:FF:001049">
    <property type="entry name" value="zinc finger protein 319"/>
    <property type="match status" value="1"/>
</dbReference>
<comment type="subcellular location">
    <subcellularLocation>
        <location evidence="1">Nucleus</location>
    </subcellularLocation>
</comment>
<dbReference type="InterPro" id="IPR012934">
    <property type="entry name" value="Znf_AD"/>
</dbReference>
<keyword evidence="3 13" id="KW-0479">Metal-binding</keyword>
<comment type="similarity">
    <text evidence="11">Belongs to the snail C2H2-type zinc-finger protein family.</text>
</comment>
<comment type="similarity">
    <text evidence="2">Belongs to the krueppel C2H2-type zinc-finger protein family.</text>
</comment>
<evidence type="ECO:0000256" key="9">
    <source>
        <dbReference type="ARBA" id="ARBA00023163"/>
    </source>
</evidence>
<protein>
    <submittedName>
        <fullName evidence="16">Uncharacterized protein</fullName>
    </submittedName>
</protein>
<keyword evidence="7" id="KW-0805">Transcription regulation</keyword>
<dbReference type="Gene3D" id="3.30.160.60">
    <property type="entry name" value="Classic Zinc Finger"/>
    <property type="match status" value="8"/>
</dbReference>
<dbReference type="PROSITE" id="PS00028">
    <property type="entry name" value="ZINC_FINGER_C2H2_1"/>
    <property type="match status" value="8"/>
</dbReference>
<evidence type="ECO:0000313" key="16">
    <source>
        <dbReference type="EMBL" id="CAH0546625.1"/>
    </source>
</evidence>
<feature type="binding site" evidence="13">
    <location>
        <position position="52"/>
    </location>
    <ligand>
        <name>Zn(2+)</name>
        <dbReference type="ChEBI" id="CHEBI:29105"/>
    </ligand>
</feature>
<evidence type="ECO:0000256" key="2">
    <source>
        <dbReference type="ARBA" id="ARBA00006991"/>
    </source>
</evidence>
<dbReference type="FunFam" id="3.30.160.60:FF:000100">
    <property type="entry name" value="Zinc finger 45-like"/>
    <property type="match status" value="2"/>
</dbReference>
<evidence type="ECO:0000259" key="14">
    <source>
        <dbReference type="PROSITE" id="PS50157"/>
    </source>
</evidence>
<keyword evidence="5 12" id="KW-0863">Zinc-finger</keyword>
<feature type="domain" description="ZAD" evidence="15">
    <location>
        <begin position="3"/>
        <end position="79"/>
    </location>
</feature>
<dbReference type="SMART" id="SM00355">
    <property type="entry name" value="ZnF_C2H2"/>
    <property type="match status" value="9"/>
</dbReference>
<keyword evidence="6 13" id="KW-0862">Zinc</keyword>
<dbReference type="PROSITE" id="PS50157">
    <property type="entry name" value="ZINC_FINGER_C2H2_2"/>
    <property type="match status" value="8"/>
</dbReference>
<feature type="domain" description="C2H2-type" evidence="14">
    <location>
        <begin position="211"/>
        <end position="238"/>
    </location>
</feature>
<reference evidence="16" key="1">
    <citation type="submission" date="2021-12" db="EMBL/GenBank/DDBJ databases">
        <authorList>
            <person name="King R."/>
        </authorList>
    </citation>
    <scope>NUCLEOTIDE SEQUENCE</scope>
</reference>
<dbReference type="Pfam" id="PF00096">
    <property type="entry name" value="zf-C2H2"/>
    <property type="match status" value="5"/>
</dbReference>
<feature type="domain" description="C2H2-type" evidence="14">
    <location>
        <begin position="267"/>
        <end position="294"/>
    </location>
</feature>
<dbReference type="SUPFAM" id="SSF57667">
    <property type="entry name" value="beta-beta-alpha zinc fingers"/>
    <property type="match status" value="5"/>
</dbReference>
<evidence type="ECO:0000256" key="1">
    <source>
        <dbReference type="ARBA" id="ARBA00004123"/>
    </source>
</evidence>
<feature type="binding site" evidence="13">
    <location>
        <position position="55"/>
    </location>
    <ligand>
        <name>Zn(2+)</name>
        <dbReference type="ChEBI" id="CHEBI:29105"/>
    </ligand>
</feature>
<organism evidence="16 17">
    <name type="scientific">Brassicogethes aeneus</name>
    <name type="common">Rape pollen beetle</name>
    <name type="synonym">Meligethes aeneus</name>
    <dbReference type="NCBI Taxonomy" id="1431903"/>
    <lineage>
        <taxon>Eukaryota</taxon>
        <taxon>Metazoa</taxon>
        <taxon>Ecdysozoa</taxon>
        <taxon>Arthropoda</taxon>
        <taxon>Hexapoda</taxon>
        <taxon>Insecta</taxon>
        <taxon>Pterygota</taxon>
        <taxon>Neoptera</taxon>
        <taxon>Endopterygota</taxon>
        <taxon>Coleoptera</taxon>
        <taxon>Polyphaga</taxon>
        <taxon>Cucujiformia</taxon>
        <taxon>Nitidulidae</taxon>
        <taxon>Meligethinae</taxon>
        <taxon>Brassicogethes</taxon>
    </lineage>
</organism>
<evidence type="ECO:0000256" key="11">
    <source>
        <dbReference type="ARBA" id="ARBA00037948"/>
    </source>
</evidence>